<keyword evidence="1" id="KW-0479">Metal-binding</keyword>
<evidence type="ECO:0000256" key="3">
    <source>
        <dbReference type="ARBA" id="ARBA00022837"/>
    </source>
</evidence>
<dbReference type="GO" id="GO:0005509">
    <property type="term" value="F:calcium ion binding"/>
    <property type="evidence" value="ECO:0007669"/>
    <property type="project" value="InterPro"/>
</dbReference>
<organism evidence="6">
    <name type="scientific">Picea sitchensis</name>
    <name type="common">Sitka spruce</name>
    <name type="synonym">Pinus sitchensis</name>
    <dbReference type="NCBI Taxonomy" id="3332"/>
    <lineage>
        <taxon>Eukaryota</taxon>
        <taxon>Viridiplantae</taxon>
        <taxon>Streptophyta</taxon>
        <taxon>Embryophyta</taxon>
        <taxon>Tracheophyta</taxon>
        <taxon>Spermatophyta</taxon>
        <taxon>Pinopsida</taxon>
        <taxon>Pinidae</taxon>
        <taxon>Conifers I</taxon>
        <taxon>Pinales</taxon>
        <taxon>Pinaceae</taxon>
        <taxon>Picea</taxon>
    </lineage>
</organism>
<feature type="domain" description="EF-hand" evidence="5">
    <location>
        <begin position="156"/>
        <end position="191"/>
    </location>
</feature>
<evidence type="ECO:0000256" key="1">
    <source>
        <dbReference type="ARBA" id="ARBA00022723"/>
    </source>
</evidence>
<dbReference type="InterPro" id="IPR018247">
    <property type="entry name" value="EF_Hand_1_Ca_BS"/>
</dbReference>
<dbReference type="SUPFAM" id="SSF47473">
    <property type="entry name" value="EF-hand"/>
    <property type="match status" value="1"/>
</dbReference>
<dbReference type="PANTHER" id="PTHR10891">
    <property type="entry name" value="EF-HAND CALCIUM-BINDING DOMAIN CONTAINING PROTEIN"/>
    <property type="match status" value="1"/>
</dbReference>
<dbReference type="PROSITE" id="PS00018">
    <property type="entry name" value="EF_HAND_1"/>
    <property type="match status" value="4"/>
</dbReference>
<feature type="domain" description="EF-hand" evidence="5">
    <location>
        <begin position="120"/>
        <end position="155"/>
    </location>
</feature>
<dbReference type="PROSITE" id="PS50222">
    <property type="entry name" value="EF_HAND_2"/>
    <property type="match status" value="4"/>
</dbReference>
<dbReference type="EMBL" id="EF086775">
    <property type="protein sequence ID" value="ABK26031.1"/>
    <property type="molecule type" value="mRNA"/>
</dbReference>
<keyword evidence="2" id="KW-0677">Repeat</keyword>
<feature type="domain" description="EF-hand" evidence="5">
    <location>
        <begin position="83"/>
        <end position="118"/>
    </location>
</feature>
<proteinExistence type="evidence at transcript level"/>
<dbReference type="AlphaFoldDB" id="A9NZH0"/>
<evidence type="ECO:0000256" key="2">
    <source>
        <dbReference type="ARBA" id="ARBA00022737"/>
    </source>
</evidence>
<accession>A9NZH0</accession>
<feature type="domain" description="EF-hand" evidence="5">
    <location>
        <begin position="47"/>
        <end position="82"/>
    </location>
</feature>
<dbReference type="FunFam" id="1.10.238.10:FF:000001">
    <property type="entry name" value="Calmodulin 1"/>
    <property type="match status" value="1"/>
</dbReference>
<reference evidence="6" key="1">
    <citation type="journal article" date="2008" name="BMC Genomics">
        <title>A conifer genomics resource of 200,000 spruce (Picea spp.) ESTs and 6,464 high-quality, sequence-finished full-length cDNAs for Sitka spruce (Picea sitchensis).</title>
        <authorList>
            <person name="Ralph S.G."/>
            <person name="Chun H.J."/>
            <person name="Kolosova N."/>
            <person name="Cooper D."/>
            <person name="Oddy C."/>
            <person name="Ritland C.E."/>
            <person name="Kirkpatrick R."/>
            <person name="Moore R."/>
            <person name="Barber S."/>
            <person name="Holt R.A."/>
            <person name="Jones S.J."/>
            <person name="Marra M.A."/>
            <person name="Douglas C.J."/>
            <person name="Ritland K."/>
            <person name="Bohlmann J."/>
        </authorList>
    </citation>
    <scope>NUCLEOTIDE SEQUENCE</scope>
    <source>
        <tissue evidence="6">Bark</tissue>
    </source>
</reference>
<feature type="compositionally biased region" description="Low complexity" evidence="4">
    <location>
        <begin position="22"/>
        <end position="41"/>
    </location>
</feature>
<dbReference type="Gene3D" id="1.10.238.10">
    <property type="entry name" value="EF-hand"/>
    <property type="match status" value="2"/>
</dbReference>
<dbReference type="InterPro" id="IPR011992">
    <property type="entry name" value="EF-hand-dom_pair"/>
</dbReference>
<evidence type="ECO:0000313" key="6">
    <source>
        <dbReference type="EMBL" id="ABK26031.1"/>
    </source>
</evidence>
<sequence>MGKNLLSRSSRKKSKGGGEDNSSSSSSSRSEPSEPSSVSESLAGALHNREELEDVFKRFDANGDGKISSSELGDILRSMGCRVGPRELGLMMKEADADGDGFISLEEFIDLNTKGNDKAACLEDLKNAFKVFDLDRNGSISADELYQVLKGMGDGSSREDCQNMITGVDRNGDGLINFEEFKTMMTTSSSSSSK</sequence>
<evidence type="ECO:0000259" key="5">
    <source>
        <dbReference type="PROSITE" id="PS50222"/>
    </source>
</evidence>
<protein>
    <recommendedName>
        <fullName evidence="5">EF-hand domain-containing protein</fullName>
    </recommendedName>
</protein>
<dbReference type="SMART" id="SM00054">
    <property type="entry name" value="EFh"/>
    <property type="match status" value="4"/>
</dbReference>
<name>A9NZH0_PICSI</name>
<dbReference type="InterPro" id="IPR002048">
    <property type="entry name" value="EF_hand_dom"/>
</dbReference>
<evidence type="ECO:0000256" key="4">
    <source>
        <dbReference type="SAM" id="MobiDB-lite"/>
    </source>
</evidence>
<dbReference type="CDD" id="cd00051">
    <property type="entry name" value="EFh"/>
    <property type="match status" value="1"/>
</dbReference>
<dbReference type="Pfam" id="PF13499">
    <property type="entry name" value="EF-hand_7"/>
    <property type="match status" value="2"/>
</dbReference>
<keyword evidence="3" id="KW-0106">Calcium</keyword>
<feature type="region of interest" description="Disordered" evidence="4">
    <location>
        <begin position="1"/>
        <end position="44"/>
    </location>
</feature>
<dbReference type="InterPro" id="IPR039647">
    <property type="entry name" value="EF_hand_pair_protein_CML-like"/>
</dbReference>